<keyword evidence="3" id="KW-0812">Transmembrane</keyword>
<reference evidence="13" key="1">
    <citation type="submission" date="2025-08" db="UniProtKB">
        <authorList>
            <consortium name="RefSeq"/>
        </authorList>
    </citation>
    <scope>IDENTIFICATION</scope>
    <source>
        <tissue evidence="13">Blood</tissue>
    </source>
</reference>
<gene>
    <name evidence="13" type="primary">LOC111166690</name>
</gene>
<feature type="domain" description="Ig-like" evidence="11">
    <location>
        <begin position="408"/>
        <end position="494"/>
    </location>
</feature>
<evidence type="ECO:0000256" key="3">
    <source>
        <dbReference type="ARBA" id="ARBA00022692"/>
    </source>
</evidence>
<dbReference type="GO" id="GO:0009897">
    <property type="term" value="C:external side of plasma membrane"/>
    <property type="evidence" value="ECO:0007669"/>
    <property type="project" value="TreeGrafter"/>
</dbReference>
<dbReference type="FunFam" id="2.60.40.10:FF:000204">
    <property type="entry name" value="Major histocompatibility complex, class I-related protein"/>
    <property type="match status" value="1"/>
</dbReference>
<dbReference type="SUPFAM" id="SSF48726">
    <property type="entry name" value="Immunoglobulin"/>
    <property type="match status" value="1"/>
</dbReference>
<organism evidence="12 13">
    <name type="scientific">Delphinapterus leucas</name>
    <name type="common">Beluga whale</name>
    <dbReference type="NCBI Taxonomy" id="9749"/>
    <lineage>
        <taxon>Eukaryota</taxon>
        <taxon>Metazoa</taxon>
        <taxon>Chordata</taxon>
        <taxon>Craniata</taxon>
        <taxon>Vertebrata</taxon>
        <taxon>Euteleostomi</taxon>
        <taxon>Mammalia</taxon>
        <taxon>Eutheria</taxon>
        <taxon>Laurasiatheria</taxon>
        <taxon>Artiodactyla</taxon>
        <taxon>Whippomorpha</taxon>
        <taxon>Cetacea</taxon>
        <taxon>Odontoceti</taxon>
        <taxon>Monodontidae</taxon>
        <taxon>Delphinapterus</taxon>
    </lineage>
</organism>
<dbReference type="InterPro" id="IPR013783">
    <property type="entry name" value="Ig-like_fold"/>
</dbReference>
<dbReference type="SMART" id="SM00407">
    <property type="entry name" value="IGc1"/>
    <property type="match status" value="1"/>
</dbReference>
<feature type="compositionally biased region" description="Basic and acidic residues" evidence="10">
    <location>
        <begin position="94"/>
        <end position="109"/>
    </location>
</feature>
<keyword evidence="6" id="KW-0472">Membrane</keyword>
<dbReference type="PROSITE" id="PS00290">
    <property type="entry name" value="IG_MHC"/>
    <property type="match status" value="1"/>
</dbReference>
<dbReference type="Gene3D" id="2.60.40.10">
    <property type="entry name" value="Immunoglobulins"/>
    <property type="match status" value="1"/>
</dbReference>
<dbReference type="InterPro" id="IPR011162">
    <property type="entry name" value="MHC_I/II-like_Ag-recog"/>
</dbReference>
<evidence type="ECO:0000256" key="10">
    <source>
        <dbReference type="SAM" id="MobiDB-lite"/>
    </source>
</evidence>
<dbReference type="InterPro" id="IPR050208">
    <property type="entry name" value="MHC_class-I_related"/>
</dbReference>
<evidence type="ECO:0000256" key="8">
    <source>
        <dbReference type="ARBA" id="ARBA00023180"/>
    </source>
</evidence>
<accession>A0A2Y9LZV0</accession>
<evidence type="ECO:0000256" key="2">
    <source>
        <dbReference type="ARBA" id="ARBA00006909"/>
    </source>
</evidence>
<feature type="region of interest" description="Disordered" evidence="10">
    <location>
        <begin position="497"/>
        <end position="516"/>
    </location>
</feature>
<dbReference type="CDD" id="cd07698">
    <property type="entry name" value="IgC1_MHC_I_alpha3"/>
    <property type="match status" value="1"/>
</dbReference>
<dbReference type="InterPro" id="IPR036179">
    <property type="entry name" value="Ig-like_dom_sf"/>
</dbReference>
<feature type="region of interest" description="Disordered" evidence="10">
    <location>
        <begin position="62"/>
        <end position="116"/>
    </location>
</feature>
<dbReference type="Proteomes" id="UP000248483">
    <property type="component" value="Unplaced"/>
</dbReference>
<dbReference type="Gene3D" id="3.30.500.10">
    <property type="entry name" value="MHC class I-like antigen recognition-like"/>
    <property type="match status" value="1"/>
</dbReference>
<keyword evidence="12" id="KW-1185">Reference proteome</keyword>
<comment type="similarity">
    <text evidence="2 9">Belongs to the MHC class I family.</text>
</comment>
<dbReference type="InterPro" id="IPR007110">
    <property type="entry name" value="Ig-like_dom"/>
</dbReference>
<dbReference type="AlphaFoldDB" id="A0A2Y9LZV0"/>
<feature type="compositionally biased region" description="Polar residues" evidence="10">
    <location>
        <begin position="157"/>
        <end position="169"/>
    </location>
</feature>
<dbReference type="InterPro" id="IPR001039">
    <property type="entry name" value="MHC_I_a_a1/a2"/>
</dbReference>
<name>A0A2Y9LZV0_DELLE</name>
<dbReference type="Pfam" id="PF00129">
    <property type="entry name" value="MHC_I"/>
    <property type="match status" value="1"/>
</dbReference>
<evidence type="ECO:0000313" key="12">
    <source>
        <dbReference type="Proteomes" id="UP000248483"/>
    </source>
</evidence>
<feature type="region of interest" description="Disordered" evidence="10">
    <location>
        <begin position="137"/>
        <end position="169"/>
    </location>
</feature>
<evidence type="ECO:0000256" key="4">
    <source>
        <dbReference type="ARBA" id="ARBA00022729"/>
    </source>
</evidence>
<comment type="subcellular location">
    <subcellularLocation>
        <location evidence="1">Membrane</location>
        <topology evidence="1">Single-pass membrane protein</topology>
    </subcellularLocation>
</comment>
<dbReference type="FunFam" id="3.30.500.10:FF:000001">
    <property type="entry name" value="H-2 class I histocompatibility antigen, alpha chain"/>
    <property type="match status" value="1"/>
</dbReference>
<dbReference type="PANTHER" id="PTHR16675">
    <property type="entry name" value="MHC CLASS I-RELATED"/>
    <property type="match status" value="1"/>
</dbReference>
<evidence type="ECO:0000256" key="9">
    <source>
        <dbReference type="RuleBase" id="RU004439"/>
    </source>
</evidence>
<evidence type="ECO:0000256" key="1">
    <source>
        <dbReference type="ARBA" id="ARBA00004167"/>
    </source>
</evidence>
<proteinExistence type="inferred from homology"/>
<evidence type="ECO:0000256" key="5">
    <source>
        <dbReference type="ARBA" id="ARBA00022989"/>
    </source>
</evidence>
<dbReference type="InterPro" id="IPR003597">
    <property type="entry name" value="Ig_C1-set"/>
</dbReference>
<dbReference type="GO" id="GO:0006955">
    <property type="term" value="P:immune response"/>
    <property type="evidence" value="ECO:0007669"/>
    <property type="project" value="TreeGrafter"/>
</dbReference>
<evidence type="ECO:0000259" key="11">
    <source>
        <dbReference type="PROSITE" id="PS50835"/>
    </source>
</evidence>
<dbReference type="PANTHER" id="PTHR16675:SF134">
    <property type="entry name" value="IG-LIKE DOMAIN-CONTAINING PROTEIN"/>
    <property type="match status" value="1"/>
</dbReference>
<evidence type="ECO:0000256" key="6">
    <source>
        <dbReference type="ARBA" id="ARBA00023136"/>
    </source>
</evidence>
<evidence type="ECO:0000313" key="13">
    <source>
        <dbReference type="RefSeq" id="XP_022414346.1"/>
    </source>
</evidence>
<keyword evidence="5" id="KW-1133">Transmembrane helix</keyword>
<dbReference type="PROSITE" id="PS50835">
    <property type="entry name" value="IG_LIKE"/>
    <property type="match status" value="1"/>
</dbReference>
<protein>
    <submittedName>
        <fullName evidence="13">H-2 class I histocompatibility antigen, Q10 alpha chain-like isoform X2</fullName>
    </submittedName>
</protein>
<evidence type="ECO:0000256" key="7">
    <source>
        <dbReference type="ARBA" id="ARBA00023157"/>
    </source>
</evidence>
<keyword evidence="7" id="KW-1015">Disulfide bond</keyword>
<dbReference type="InterPro" id="IPR003006">
    <property type="entry name" value="Ig/MHC_CS"/>
</dbReference>
<dbReference type="InterPro" id="IPR011161">
    <property type="entry name" value="MHC_I-like_Ag-recog"/>
</dbReference>
<keyword evidence="4" id="KW-0732">Signal</keyword>
<dbReference type="GeneID" id="111166690"/>
<dbReference type="SUPFAM" id="SSF54452">
    <property type="entry name" value="MHC antigen-recognition domain"/>
    <property type="match status" value="1"/>
</dbReference>
<dbReference type="GO" id="GO:0005615">
    <property type="term" value="C:extracellular space"/>
    <property type="evidence" value="ECO:0007669"/>
    <property type="project" value="TreeGrafter"/>
</dbReference>
<sequence>MCCQLPQTIGVFSCFLFPSPPEGAIKDLRAGPRVRAVEPQPEPGRSLNLSQGGVAAAAALGTLSALPPRPRRGTRPTVGRRPALARGPCPTAEDGLHRDRHPGAAREAADQAAAESRECAGPAVAAATTAAAATAAVGTGAGGRSRCLQQRSRDSKTSVASIRDQSTGSANPAELCCLHSAWEKGQTSARESPWGLPLVADSPAARAKVVMAELGHLKLEKKPWPTRTHSLHYYYLTLSEPGPSLPKFLAVGYVDDQPFIRFDSRVGKAESQAPWMTPMDAQYWETETRKQEKWAEVQQVEMWTVMGYHNHSSGMHSTQRMFGCEIQEDGRYRGFWQFGYDGQDHLSLDLETLSWVSAEPVAMRTKHWWETERCYAEYDKAYLEGPCLASLHRYLELGGQRFSRREPPTVRITEHSAKDGGTILRCWALGFYPHNILLSWWLGEKELDSEYAETRPSGDGTYQTWAAAWVPAGKKAQYTCRVQHSSLNHTFTVSWGGEDPHNSQSPARAGATPLIC</sequence>
<dbReference type="RefSeq" id="XP_022414346.1">
    <property type="nucleotide sequence ID" value="XM_022558638.2"/>
</dbReference>
<dbReference type="InterPro" id="IPR037055">
    <property type="entry name" value="MHC_I-like_Ag-recog_sf"/>
</dbReference>
<dbReference type="Pfam" id="PF07654">
    <property type="entry name" value="C1-set"/>
    <property type="match status" value="1"/>
</dbReference>
<dbReference type="PRINTS" id="PR01638">
    <property type="entry name" value="MHCCLASSI"/>
</dbReference>
<keyword evidence="8" id="KW-0325">Glycoprotein</keyword>